<evidence type="ECO:0000256" key="6">
    <source>
        <dbReference type="ARBA" id="ARBA00023136"/>
    </source>
</evidence>
<reference evidence="8 9" key="1">
    <citation type="journal article" date="2012" name="PLoS ONE">
        <title>Edwardsiella comparative phylogenomics reveal the new intra/inter-species taxonomic relationships, virulence evolution and niche adaptation mechanisms.</title>
        <authorList>
            <person name="Yang M."/>
            <person name="Lv Y."/>
            <person name="Xiao J."/>
            <person name="Wu H."/>
            <person name="Zheng H."/>
            <person name="Liu Q."/>
            <person name="Zhang Y."/>
            <person name="Wang Q."/>
        </authorList>
    </citation>
    <scope>NUCLEOTIDE SEQUENCE [LARGE SCALE GENOMIC DNA]</scope>
    <source>
        <strain evidence="9">080813</strain>
    </source>
</reference>
<dbReference type="HOGENOM" id="CLU_052508_1_0_6"/>
<evidence type="ECO:0000256" key="5">
    <source>
        <dbReference type="ARBA" id="ARBA00022989"/>
    </source>
</evidence>
<dbReference type="NCBIfam" id="NF004905">
    <property type="entry name" value="PRK06265.1-5"/>
    <property type="match status" value="1"/>
</dbReference>
<dbReference type="KEGG" id="ete:ETEE_2913"/>
<accession>A0A076LLI3</accession>
<dbReference type="InterPro" id="IPR002751">
    <property type="entry name" value="CbiM/NikMN"/>
</dbReference>
<feature type="transmembrane region" description="Helical" evidence="7">
    <location>
        <begin position="39"/>
        <end position="56"/>
    </location>
</feature>
<evidence type="ECO:0000313" key="9">
    <source>
        <dbReference type="Proteomes" id="UP000028681"/>
    </source>
</evidence>
<dbReference type="Gene3D" id="1.10.1760.20">
    <property type="match status" value="1"/>
</dbReference>
<gene>
    <name evidence="8" type="primary">cbiM</name>
    <name evidence="8" type="ORF">ETEE_2913</name>
</gene>
<dbReference type="PANTHER" id="PTHR34229:SF1">
    <property type="entry name" value="METAL TRANSPORT PROTEIN HI_1621-RELATED"/>
    <property type="match status" value="1"/>
</dbReference>
<organism evidence="8 9">
    <name type="scientific">Edwardsiella anguillarum ET080813</name>
    <dbReference type="NCBI Taxonomy" id="667120"/>
    <lineage>
        <taxon>Bacteria</taxon>
        <taxon>Pseudomonadati</taxon>
        <taxon>Pseudomonadota</taxon>
        <taxon>Gammaproteobacteria</taxon>
        <taxon>Enterobacterales</taxon>
        <taxon>Hafniaceae</taxon>
        <taxon>Edwardsiella</taxon>
    </lineage>
</organism>
<dbReference type="RefSeq" id="WP_034163686.1">
    <property type="nucleotide sequence ID" value="NZ_CP006664.1"/>
</dbReference>
<keyword evidence="3" id="KW-1003">Cell membrane</keyword>
<feature type="transmembrane region" description="Helical" evidence="7">
    <location>
        <begin position="128"/>
        <end position="152"/>
    </location>
</feature>
<sequence length="201" mass="20944">MHISEGILTLPVIFSGWGCSALLAMLALRHTSTQQLPRIAVLSSAFFLASLVRIPLGASSIHFTLLGVMGIILGWSAFPAIFIALALQAILFQFGGLLSLGVNASVMGGAALLGCLPLTPGLRRPGRLASGIAFLCGALPIVIAAVLIYLALTWSHATLASTATLLFIANLPLALLEGGITLFAFLFLKRVAPELLTGSLR</sequence>
<keyword evidence="4 7" id="KW-0812">Transmembrane</keyword>
<keyword evidence="6 7" id="KW-0472">Membrane</keyword>
<evidence type="ECO:0000256" key="7">
    <source>
        <dbReference type="SAM" id="Phobius"/>
    </source>
</evidence>
<dbReference type="NCBIfam" id="NF004908">
    <property type="entry name" value="PRK06265.2-3"/>
    <property type="match status" value="1"/>
</dbReference>
<evidence type="ECO:0000256" key="4">
    <source>
        <dbReference type="ARBA" id="ARBA00022692"/>
    </source>
</evidence>
<dbReference type="AlphaFoldDB" id="A0A076LLI3"/>
<dbReference type="GeneID" id="33940415"/>
<keyword evidence="5 7" id="KW-1133">Transmembrane helix</keyword>
<keyword evidence="2" id="KW-0813">Transport</keyword>
<evidence type="ECO:0000256" key="3">
    <source>
        <dbReference type="ARBA" id="ARBA00022475"/>
    </source>
</evidence>
<dbReference type="Proteomes" id="UP000028681">
    <property type="component" value="Chromosome"/>
</dbReference>
<feature type="transmembrane region" description="Helical" evidence="7">
    <location>
        <begin position="97"/>
        <end position="116"/>
    </location>
</feature>
<dbReference type="EMBL" id="CP006664">
    <property type="protein sequence ID" value="AIJ09345.1"/>
    <property type="molecule type" value="Genomic_DNA"/>
</dbReference>
<comment type="subcellular location">
    <subcellularLocation>
        <location evidence="1">Cell membrane</location>
        <topology evidence="1">Multi-pass membrane protein</topology>
    </subcellularLocation>
</comment>
<dbReference type="Pfam" id="PF01891">
    <property type="entry name" value="CbiM"/>
    <property type="match status" value="1"/>
</dbReference>
<name>A0A076LLI3_9GAMM</name>
<evidence type="ECO:0000256" key="1">
    <source>
        <dbReference type="ARBA" id="ARBA00004651"/>
    </source>
</evidence>
<feature type="transmembrane region" description="Helical" evidence="7">
    <location>
        <begin position="164"/>
        <end position="188"/>
    </location>
</feature>
<proteinExistence type="predicted"/>
<evidence type="ECO:0000313" key="8">
    <source>
        <dbReference type="EMBL" id="AIJ09345.1"/>
    </source>
</evidence>
<dbReference type="GO" id="GO:0000041">
    <property type="term" value="P:transition metal ion transport"/>
    <property type="evidence" value="ECO:0007669"/>
    <property type="project" value="InterPro"/>
</dbReference>
<protein>
    <submittedName>
        <fullName evidence="8">Substrate-specific component NikM of nickel ECF transporter</fullName>
    </submittedName>
</protein>
<dbReference type="GO" id="GO:0005886">
    <property type="term" value="C:plasma membrane"/>
    <property type="evidence" value="ECO:0007669"/>
    <property type="project" value="UniProtKB-SubCell"/>
</dbReference>
<feature type="transmembrane region" description="Helical" evidence="7">
    <location>
        <begin position="63"/>
        <end position="91"/>
    </location>
</feature>
<feature type="transmembrane region" description="Helical" evidence="7">
    <location>
        <begin position="7"/>
        <end position="27"/>
    </location>
</feature>
<evidence type="ECO:0000256" key="2">
    <source>
        <dbReference type="ARBA" id="ARBA00022448"/>
    </source>
</evidence>
<dbReference type="PANTHER" id="PTHR34229">
    <property type="entry name" value="METAL TRANSPORT PROTEIN HI_1621-RELATED"/>
    <property type="match status" value="1"/>
</dbReference>